<reference evidence="2 3" key="2">
    <citation type="submission" date="2015-01" db="EMBL/GenBank/DDBJ databases">
        <authorList>
            <consortium name="NBRP consortium"/>
            <person name="Sawabe T."/>
            <person name="Meirelles P."/>
            <person name="Feng G."/>
            <person name="Sayaka M."/>
            <person name="Hattori M."/>
            <person name="Ohkuma M."/>
        </authorList>
    </citation>
    <scope>NUCLEOTIDE SEQUENCE [LARGE SCALE GENOMIC DNA]</scope>
    <source>
        <strain evidence="3">JCM 19231</strain>
    </source>
</reference>
<gene>
    <name evidence="2" type="ORF">JCM19231_1226</name>
</gene>
<protein>
    <submittedName>
        <fullName evidence="2">Membrane protein sypL</fullName>
    </submittedName>
</protein>
<accession>A0A0B8P1N8</accession>
<keyword evidence="3" id="KW-1185">Reference proteome</keyword>
<dbReference type="AlphaFoldDB" id="A0A0B8P1N8"/>
<dbReference type="Proteomes" id="UP000031671">
    <property type="component" value="Unassembled WGS sequence"/>
</dbReference>
<evidence type="ECO:0000313" key="2">
    <source>
        <dbReference type="EMBL" id="GAM58467.1"/>
    </source>
</evidence>
<dbReference type="EMBL" id="BBRZ01000088">
    <property type="protein sequence ID" value="GAM58467.1"/>
    <property type="molecule type" value="Genomic_DNA"/>
</dbReference>
<evidence type="ECO:0000256" key="1">
    <source>
        <dbReference type="SAM" id="Phobius"/>
    </source>
</evidence>
<keyword evidence="1" id="KW-0812">Transmembrane</keyword>
<sequence>MGLNNFYVNYFFYSSHWDGLNHAVHSTWFGVLAETGFLGLLVFIILIISLIRTAHNSLQQISNCESPYLYSASGAVYAGMIGTVVSGTFLTQGFVWPIYILAALIIAISRIVQIDSQNEKQQQVTVQTTQ</sequence>
<proteinExistence type="predicted"/>
<feature type="transmembrane region" description="Helical" evidence="1">
    <location>
        <begin position="27"/>
        <end position="48"/>
    </location>
</feature>
<keyword evidence="1" id="KW-1133">Transmembrane helix</keyword>
<evidence type="ECO:0000313" key="3">
    <source>
        <dbReference type="Proteomes" id="UP000031671"/>
    </source>
</evidence>
<feature type="transmembrane region" description="Helical" evidence="1">
    <location>
        <begin position="94"/>
        <end position="112"/>
    </location>
</feature>
<reference evidence="2 3" key="1">
    <citation type="submission" date="2015-01" db="EMBL/GenBank/DDBJ databases">
        <title>Vibrio sp. C1 JCM 19231 whole genome shotgun sequence.</title>
        <authorList>
            <person name="Sawabe T."/>
            <person name="Meirelles P."/>
            <person name="Feng G."/>
            <person name="Sayaka M."/>
            <person name="Hattori M."/>
            <person name="Ohkuma M."/>
        </authorList>
    </citation>
    <scope>NUCLEOTIDE SEQUENCE [LARGE SCALE GENOMIC DNA]</scope>
    <source>
        <strain evidence="3">JCM 19231</strain>
    </source>
</reference>
<keyword evidence="1" id="KW-0472">Membrane</keyword>
<organism evidence="2 3">
    <name type="scientific">Vibrio ishigakensis</name>
    <dbReference type="NCBI Taxonomy" id="1481914"/>
    <lineage>
        <taxon>Bacteria</taxon>
        <taxon>Pseudomonadati</taxon>
        <taxon>Pseudomonadota</taxon>
        <taxon>Gammaproteobacteria</taxon>
        <taxon>Vibrionales</taxon>
        <taxon>Vibrionaceae</taxon>
        <taxon>Vibrio</taxon>
    </lineage>
</organism>
<name>A0A0B8P1N8_9VIBR</name>
<comment type="caution">
    <text evidence="2">The sequence shown here is derived from an EMBL/GenBank/DDBJ whole genome shotgun (WGS) entry which is preliminary data.</text>
</comment>
<feature type="transmembrane region" description="Helical" evidence="1">
    <location>
        <begin position="68"/>
        <end position="88"/>
    </location>
</feature>